<dbReference type="PRINTS" id="PR00131">
    <property type="entry name" value="GLHYDRLASE1"/>
</dbReference>
<organism evidence="13 14">
    <name type="scientific">Agromyces terreus</name>
    <dbReference type="NCBI Taxonomy" id="424795"/>
    <lineage>
        <taxon>Bacteria</taxon>
        <taxon>Bacillati</taxon>
        <taxon>Actinomycetota</taxon>
        <taxon>Actinomycetes</taxon>
        <taxon>Micrococcales</taxon>
        <taxon>Microbacteriaceae</taxon>
        <taxon>Agromyces</taxon>
    </lineage>
</organism>
<keyword evidence="6" id="KW-0119">Carbohydrate metabolism</keyword>
<dbReference type="EMBL" id="JAMZDY010000001">
    <property type="protein sequence ID" value="MCP2372236.1"/>
    <property type="molecule type" value="Genomic_DNA"/>
</dbReference>
<protein>
    <recommendedName>
        <fullName evidence="3 11">Beta-glucosidase</fullName>
        <ecNumber evidence="3 11">3.2.1.21</ecNumber>
    </recommendedName>
</protein>
<feature type="binding site" evidence="10">
    <location>
        <position position="35"/>
    </location>
    <ligand>
        <name>substrate</name>
    </ligand>
</feature>
<dbReference type="GO" id="GO:0008422">
    <property type="term" value="F:beta-glucosidase activity"/>
    <property type="evidence" value="ECO:0007669"/>
    <property type="project" value="UniProtKB-EC"/>
</dbReference>
<keyword evidence="7 11" id="KW-0326">Glycosidase</keyword>
<comment type="caution">
    <text evidence="13">The sequence shown here is derived from an EMBL/GenBank/DDBJ whole genome shotgun (WGS) entry which is preliminary data.</text>
</comment>
<dbReference type="PANTHER" id="PTHR10353:SF36">
    <property type="entry name" value="LP05116P"/>
    <property type="match status" value="1"/>
</dbReference>
<accession>A0A9X2KDA7</accession>
<comment type="similarity">
    <text evidence="2 11">Belongs to the glycosyl hydrolase 1 family.</text>
</comment>
<evidence type="ECO:0000256" key="9">
    <source>
        <dbReference type="PIRSR" id="PIRSR617736-1"/>
    </source>
</evidence>
<evidence type="ECO:0000256" key="4">
    <source>
        <dbReference type="ARBA" id="ARBA00022801"/>
    </source>
</evidence>
<comment type="catalytic activity">
    <reaction evidence="1 11">
        <text>Hydrolysis of terminal, non-reducing beta-D-glucosyl residues with release of beta-D-glucose.</text>
        <dbReference type="EC" id="3.2.1.21"/>
    </reaction>
</comment>
<dbReference type="Gene3D" id="3.20.20.80">
    <property type="entry name" value="Glycosidases"/>
    <property type="match status" value="1"/>
</dbReference>
<feature type="binding site" evidence="10">
    <location>
        <begin position="442"/>
        <end position="443"/>
    </location>
    <ligand>
        <name>substrate</name>
    </ligand>
</feature>
<dbReference type="Pfam" id="PF00232">
    <property type="entry name" value="Glyco_hydro_1"/>
    <property type="match status" value="1"/>
</dbReference>
<gene>
    <name evidence="13" type="ORF">BJ978_002912</name>
</gene>
<dbReference type="InterPro" id="IPR033132">
    <property type="entry name" value="GH_1_N_CS"/>
</dbReference>
<feature type="active site" description="Proton donor" evidence="9">
    <location>
        <position position="181"/>
    </location>
</feature>
<evidence type="ECO:0000256" key="11">
    <source>
        <dbReference type="RuleBase" id="RU361175"/>
    </source>
</evidence>
<dbReference type="RefSeq" id="WP_372493408.1">
    <property type="nucleotide sequence ID" value="NZ_BAAANU010000020.1"/>
</dbReference>
<dbReference type="Proteomes" id="UP001139722">
    <property type="component" value="Unassembled WGS sequence"/>
</dbReference>
<keyword evidence="14" id="KW-1185">Reference proteome</keyword>
<proteinExistence type="inferred from homology"/>
<dbReference type="AlphaFoldDB" id="A0A9X2KDA7"/>
<dbReference type="GO" id="GO:0030245">
    <property type="term" value="P:cellulose catabolic process"/>
    <property type="evidence" value="ECO:0007669"/>
    <property type="project" value="UniProtKB-KW"/>
</dbReference>
<dbReference type="InterPro" id="IPR017736">
    <property type="entry name" value="Glyco_hydro_1_beta-glucosidase"/>
</dbReference>
<evidence type="ECO:0000256" key="1">
    <source>
        <dbReference type="ARBA" id="ARBA00000448"/>
    </source>
</evidence>
<evidence type="ECO:0000256" key="6">
    <source>
        <dbReference type="ARBA" id="ARBA00023277"/>
    </source>
</evidence>
<evidence type="ECO:0000256" key="8">
    <source>
        <dbReference type="ARBA" id="ARBA00023326"/>
    </source>
</evidence>
<feature type="binding site" evidence="10">
    <location>
        <position position="435"/>
    </location>
    <ligand>
        <name>substrate</name>
    </ligand>
</feature>
<dbReference type="PANTHER" id="PTHR10353">
    <property type="entry name" value="GLYCOSYL HYDROLASE"/>
    <property type="match status" value="1"/>
</dbReference>
<evidence type="ECO:0000256" key="7">
    <source>
        <dbReference type="ARBA" id="ARBA00023295"/>
    </source>
</evidence>
<feature type="compositionally biased region" description="Low complexity" evidence="12">
    <location>
        <begin position="490"/>
        <end position="510"/>
    </location>
</feature>
<dbReference type="InterPro" id="IPR017853">
    <property type="entry name" value="GH"/>
</dbReference>
<dbReference type="InterPro" id="IPR001360">
    <property type="entry name" value="Glyco_hydro_1"/>
</dbReference>
<keyword evidence="4 11" id="KW-0378">Hydrolase</keyword>
<evidence type="ECO:0000256" key="12">
    <source>
        <dbReference type="SAM" id="MobiDB-lite"/>
    </source>
</evidence>
<feature type="binding site" evidence="10">
    <location>
        <position position="180"/>
    </location>
    <ligand>
        <name>substrate</name>
    </ligand>
</feature>
<evidence type="ECO:0000256" key="2">
    <source>
        <dbReference type="ARBA" id="ARBA00010838"/>
    </source>
</evidence>
<reference evidence="13" key="1">
    <citation type="submission" date="2022-06" db="EMBL/GenBank/DDBJ databases">
        <title>Sequencing the genomes of 1000 actinobacteria strains.</title>
        <authorList>
            <person name="Klenk H.-P."/>
        </authorList>
    </citation>
    <scope>NUCLEOTIDE SEQUENCE</scope>
    <source>
        <strain evidence="13">DSM 22016</strain>
    </source>
</reference>
<sequence>MTRGADMGNGSADYRDAGLAFGEDFLFGSATASYQIEGAVHDDGRGPSIWDTFSHTPGKVWNGDTGDRACDHYHRLDEDLDLMQRLGLEAYRFSIAWPRIQPTGRGPANEAGLAFYERLVDGLIARGIRPIATLYHWDLPQALEDEGGWANRATAEAFADYARIMGERLGDRVAVWTTLNEPWCSAYLGYGSGAHAPGLMDGAKALAAVHHLNLAHGLAVSALREVVTNDPGYSITLNLHVIRPSGPTGQEAARRIDGLANRLFLGPLLDGEYPADVIVDTAHVTDWAFVKPGDAELIRQPISLLGVNYYSTVTVRMWDGESPRVNADGHKDMGGTAWPGSESVEFLEQPGPYTEMGWNIDPSGLEDLLVALHEAYPELPLMVTENGAAFADELVEGPAGPAVHDVERTDYLRRHFAAAHRAIERGVDLRGYQVWSLMDNFEWGYGYSKRFGIVRVDYDTFERTPKDSALWYAELIRTRRLPDAPVPEIGAEGSGTEASGAEASGADASS</sequence>
<evidence type="ECO:0000313" key="14">
    <source>
        <dbReference type="Proteomes" id="UP001139722"/>
    </source>
</evidence>
<dbReference type="SUPFAM" id="SSF51445">
    <property type="entry name" value="(Trans)glycosidases"/>
    <property type="match status" value="1"/>
</dbReference>
<evidence type="ECO:0000256" key="10">
    <source>
        <dbReference type="PIRSR" id="PIRSR617736-2"/>
    </source>
</evidence>
<feature type="region of interest" description="Disordered" evidence="12">
    <location>
        <begin position="484"/>
        <end position="510"/>
    </location>
</feature>
<name>A0A9X2KDA7_9MICO</name>
<dbReference type="GO" id="GO:0005829">
    <property type="term" value="C:cytosol"/>
    <property type="evidence" value="ECO:0007669"/>
    <property type="project" value="TreeGrafter"/>
</dbReference>
<dbReference type="EC" id="3.2.1.21" evidence="3 11"/>
<feature type="binding site" evidence="10">
    <location>
        <position position="136"/>
    </location>
    <ligand>
        <name>substrate</name>
    </ligand>
</feature>
<feature type="binding site" evidence="10">
    <location>
        <position position="310"/>
    </location>
    <ligand>
        <name>substrate</name>
    </ligand>
</feature>
<keyword evidence="5" id="KW-0136">Cellulose degradation</keyword>
<dbReference type="PROSITE" id="PS00653">
    <property type="entry name" value="GLYCOSYL_HYDROL_F1_2"/>
    <property type="match status" value="1"/>
</dbReference>
<evidence type="ECO:0000313" key="13">
    <source>
        <dbReference type="EMBL" id="MCP2372236.1"/>
    </source>
</evidence>
<evidence type="ECO:0000256" key="5">
    <source>
        <dbReference type="ARBA" id="ARBA00023001"/>
    </source>
</evidence>
<keyword evidence="8" id="KW-0624">Polysaccharide degradation</keyword>
<dbReference type="NCBIfam" id="TIGR03356">
    <property type="entry name" value="BGL"/>
    <property type="match status" value="1"/>
</dbReference>
<evidence type="ECO:0000256" key="3">
    <source>
        <dbReference type="ARBA" id="ARBA00012744"/>
    </source>
</evidence>
<feature type="active site" description="Nucleophile" evidence="9">
    <location>
        <position position="385"/>
    </location>
</feature>
<dbReference type="FunFam" id="3.20.20.80:FF:000004">
    <property type="entry name" value="Beta-glucosidase 6-phospho-beta-glucosidase"/>
    <property type="match status" value="1"/>
</dbReference>